<sequence length="239" mass="25998">MQIHCFQHMPDEGPGHIATWAAARGHALHITSWYVPDVVAPDLTSADFLIVLGGAMGVHDEAECPWLRQEKAAIKQALSTGIPVLGLCLGSQLVAQQLGATVGRNAQPEVGFWPVQFTAEARRHPLFQHVPEFIPALHWHYDAFTLPPGAQLVAYSPPTNCQGFLWGERVVGLQFHPEADAEWCEAIVQAEGHLLEPAAFVQDAAAIRGQVTTLENSPAFLFPLLDGMLTTTAAALNYR</sequence>
<dbReference type="FunFam" id="3.40.50.880:FF:000033">
    <property type="entry name" value="Glutamine amidotransferase class-I"/>
    <property type="match status" value="1"/>
</dbReference>
<dbReference type="KEGG" id="hts:HMJ29_15320"/>
<dbReference type="SUPFAM" id="SSF52317">
    <property type="entry name" value="Class I glutamine amidotransferase-like"/>
    <property type="match status" value="1"/>
</dbReference>
<evidence type="ECO:0000313" key="2">
    <source>
        <dbReference type="EMBL" id="QJX48224.1"/>
    </source>
</evidence>
<dbReference type="InterPro" id="IPR017926">
    <property type="entry name" value="GATASE"/>
</dbReference>
<keyword evidence="2" id="KW-0808">Transferase</keyword>
<dbReference type="Pfam" id="PF00117">
    <property type="entry name" value="GATase"/>
    <property type="match status" value="1"/>
</dbReference>
<dbReference type="PANTHER" id="PTHR42695:SF5">
    <property type="entry name" value="GLUTAMINE AMIDOTRANSFERASE YLR126C-RELATED"/>
    <property type="match status" value="1"/>
</dbReference>
<keyword evidence="2" id="KW-0315">Glutamine amidotransferase</keyword>
<proteinExistence type="predicted"/>
<dbReference type="CDD" id="cd01741">
    <property type="entry name" value="GATase1_1"/>
    <property type="match status" value="1"/>
</dbReference>
<feature type="domain" description="Glutamine amidotransferase" evidence="1">
    <location>
        <begin position="23"/>
        <end position="180"/>
    </location>
</feature>
<dbReference type="GO" id="GO:0005829">
    <property type="term" value="C:cytosol"/>
    <property type="evidence" value="ECO:0007669"/>
    <property type="project" value="TreeGrafter"/>
</dbReference>
<dbReference type="GO" id="GO:0016740">
    <property type="term" value="F:transferase activity"/>
    <property type="evidence" value="ECO:0007669"/>
    <property type="project" value="UniProtKB-KW"/>
</dbReference>
<organism evidence="2 3">
    <name type="scientific">Hymenobacter taeanensis</name>
    <dbReference type="NCBI Taxonomy" id="2735321"/>
    <lineage>
        <taxon>Bacteria</taxon>
        <taxon>Pseudomonadati</taxon>
        <taxon>Bacteroidota</taxon>
        <taxon>Cytophagia</taxon>
        <taxon>Cytophagales</taxon>
        <taxon>Hymenobacteraceae</taxon>
        <taxon>Hymenobacter</taxon>
    </lineage>
</organism>
<keyword evidence="3" id="KW-1185">Reference proteome</keyword>
<gene>
    <name evidence="2" type="ORF">HMJ29_15320</name>
</gene>
<dbReference type="InterPro" id="IPR029062">
    <property type="entry name" value="Class_I_gatase-like"/>
</dbReference>
<dbReference type="PROSITE" id="PS51273">
    <property type="entry name" value="GATASE_TYPE_1"/>
    <property type="match status" value="1"/>
</dbReference>
<reference evidence="2 3" key="1">
    <citation type="submission" date="2020-05" db="EMBL/GenBank/DDBJ databases">
        <title>Complete genome sequence of Hymenobacter sp. TS19 in Coasted Sand Dune.</title>
        <authorList>
            <person name="Lee J.-H."/>
            <person name="Jung J.-H."/>
            <person name="Jeong S."/>
            <person name="Zhao L."/>
            <person name="Kim M.-K."/>
            <person name="Seo H.-S."/>
            <person name="Lim S."/>
        </authorList>
    </citation>
    <scope>NUCLEOTIDE SEQUENCE [LARGE SCALE GENOMIC DNA]</scope>
    <source>
        <strain evidence="2 3">TS19</strain>
    </source>
</reference>
<dbReference type="InterPro" id="IPR044992">
    <property type="entry name" value="ChyE-like"/>
</dbReference>
<name>A0A6M6BK72_9BACT</name>
<dbReference type="AlphaFoldDB" id="A0A6M6BK72"/>
<protein>
    <submittedName>
        <fullName evidence="2">Type 1 glutamine amidotransferase</fullName>
    </submittedName>
</protein>
<dbReference type="Gene3D" id="3.40.50.880">
    <property type="match status" value="1"/>
</dbReference>
<dbReference type="PANTHER" id="PTHR42695">
    <property type="entry name" value="GLUTAMINE AMIDOTRANSFERASE YLR126C-RELATED"/>
    <property type="match status" value="1"/>
</dbReference>
<dbReference type="EMBL" id="CP053538">
    <property type="protein sequence ID" value="QJX48224.1"/>
    <property type="molecule type" value="Genomic_DNA"/>
</dbReference>
<accession>A0A6M6BK72</accession>
<evidence type="ECO:0000259" key="1">
    <source>
        <dbReference type="Pfam" id="PF00117"/>
    </source>
</evidence>
<dbReference type="RefSeq" id="WP_171592310.1">
    <property type="nucleotide sequence ID" value="NZ_CP053538.1"/>
</dbReference>
<evidence type="ECO:0000313" key="3">
    <source>
        <dbReference type="Proteomes" id="UP000501623"/>
    </source>
</evidence>
<dbReference type="Proteomes" id="UP000501623">
    <property type="component" value="Chromosome"/>
</dbReference>